<keyword evidence="7 8" id="KW-0472">Membrane</keyword>
<dbReference type="InterPro" id="IPR036259">
    <property type="entry name" value="MFS_trans_sf"/>
</dbReference>
<dbReference type="GO" id="GO:0005886">
    <property type="term" value="C:plasma membrane"/>
    <property type="evidence" value="ECO:0007669"/>
    <property type="project" value="UniProtKB-SubCell"/>
</dbReference>
<dbReference type="SUPFAM" id="SSF103473">
    <property type="entry name" value="MFS general substrate transporter"/>
    <property type="match status" value="1"/>
</dbReference>
<evidence type="ECO:0000259" key="9">
    <source>
        <dbReference type="PROSITE" id="PS50850"/>
    </source>
</evidence>
<dbReference type="InterPro" id="IPR001927">
    <property type="entry name" value="Na/Gal_symport"/>
</dbReference>
<organism evidence="10">
    <name type="scientific">Niallia circulans</name>
    <name type="common">Bacillus circulans</name>
    <dbReference type="NCBI Taxonomy" id="1397"/>
    <lineage>
        <taxon>Bacteria</taxon>
        <taxon>Bacillati</taxon>
        <taxon>Bacillota</taxon>
        <taxon>Bacilli</taxon>
        <taxon>Bacillales</taxon>
        <taxon>Bacillaceae</taxon>
        <taxon>Niallia</taxon>
    </lineage>
</organism>
<feature type="transmembrane region" description="Helical" evidence="8">
    <location>
        <begin position="326"/>
        <end position="348"/>
    </location>
</feature>
<feature type="transmembrane region" description="Helical" evidence="8">
    <location>
        <begin position="185"/>
        <end position="206"/>
    </location>
</feature>
<dbReference type="NCBIfam" id="TIGR00792">
    <property type="entry name" value="gph"/>
    <property type="match status" value="1"/>
</dbReference>
<evidence type="ECO:0000256" key="8">
    <source>
        <dbReference type="SAM" id="Phobius"/>
    </source>
</evidence>
<keyword evidence="2" id="KW-0813">Transport</keyword>
<evidence type="ECO:0000256" key="3">
    <source>
        <dbReference type="ARBA" id="ARBA00022475"/>
    </source>
</evidence>
<dbReference type="AlphaFoldDB" id="A0A941GGL3"/>
<dbReference type="PROSITE" id="PS00872">
    <property type="entry name" value="NA_GALACTOSIDE_SYMP"/>
    <property type="match status" value="1"/>
</dbReference>
<feature type="transmembrane region" description="Helical" evidence="8">
    <location>
        <begin position="15"/>
        <end position="37"/>
    </location>
</feature>
<feature type="transmembrane region" description="Helical" evidence="8">
    <location>
        <begin position="302"/>
        <end position="320"/>
    </location>
</feature>
<dbReference type="InterPro" id="IPR020846">
    <property type="entry name" value="MFS_dom"/>
</dbReference>
<evidence type="ECO:0000256" key="6">
    <source>
        <dbReference type="ARBA" id="ARBA00022989"/>
    </source>
</evidence>
<dbReference type="InterPro" id="IPR018043">
    <property type="entry name" value="Na/Gal_symport_CS"/>
</dbReference>
<proteinExistence type="predicted"/>
<sequence>MASENLKKISMNEKFGYASGDFACNLIYTTVSTYLLFFYTDVYGLSAAAAGTMFLVVRIIDALADPFIGTIVDRTNTKFGRFRPYLLFGAFPFAILAILCFTTPDFSSMGKLIYAYITYVGLSLVYTTINVPYGALTSAMTRNNQEVVSITSVRMILANLGGLVVAFFVPLLSTFLGNTTGNTALGWQLTMSILGVIGACLLIFCFKSTKERVVLQKSEDKVKLTDIFEQFRINRPLVVLSIFFIIIFGVNSISNSVGIYYVTYNLGREDLVKWYGLLGSLPALVVLPFLPKISKSLGKKRLLNYALLLNIVGLLALLIIPPSNVALVLIFRLVAAAGSLTAGGYMWALIPETIEYGEYKTGKRMGGLIYAIIGFFFKFGMALGGIVPGLILDKFGYVANQIQTPEALMGILITTTVVPVVFLVLAMVDINFYNLDEKTYDKMIRELENRDKVYLENIEEFEIK</sequence>
<comment type="subcellular location">
    <subcellularLocation>
        <location evidence="1">Cell membrane</location>
        <topology evidence="1">Multi-pass membrane protein</topology>
    </subcellularLocation>
</comment>
<dbReference type="InterPro" id="IPR039672">
    <property type="entry name" value="MFS_2"/>
</dbReference>
<reference evidence="10" key="1">
    <citation type="submission" date="2021-04" db="EMBL/GenBank/DDBJ databases">
        <title>Genomic analysis of electroactive and textile dye degrading Bacillus circulans strain: DC10 isolated from constructed wetland-microbial fuel cells treating textile dye wastewaters.</title>
        <authorList>
            <person name="Patel D.U."/>
            <person name="Desai C.R."/>
        </authorList>
    </citation>
    <scope>NUCLEOTIDE SEQUENCE</scope>
    <source>
        <strain evidence="10">DC10</strain>
    </source>
</reference>
<feature type="domain" description="Major facilitator superfamily (MFS) profile" evidence="9">
    <location>
        <begin position="1"/>
        <end position="431"/>
    </location>
</feature>
<keyword evidence="4 8" id="KW-0812">Transmembrane</keyword>
<evidence type="ECO:0000256" key="2">
    <source>
        <dbReference type="ARBA" id="ARBA00022448"/>
    </source>
</evidence>
<name>A0A941GGL3_NIACI</name>
<evidence type="ECO:0000256" key="5">
    <source>
        <dbReference type="ARBA" id="ARBA00022847"/>
    </source>
</evidence>
<protein>
    <submittedName>
        <fullName evidence="10">MFS transporter</fullName>
    </submittedName>
</protein>
<dbReference type="Gene3D" id="1.20.1250.20">
    <property type="entry name" value="MFS general substrate transporter like domains"/>
    <property type="match status" value="2"/>
</dbReference>
<comment type="caution">
    <text evidence="10">The sequence shown here is derived from an EMBL/GenBank/DDBJ whole genome shotgun (WGS) entry which is preliminary data.</text>
</comment>
<accession>A0A941GGL3</accession>
<dbReference type="PROSITE" id="PS50850">
    <property type="entry name" value="MFS"/>
    <property type="match status" value="1"/>
</dbReference>
<dbReference type="PANTHER" id="PTHR11328">
    <property type="entry name" value="MAJOR FACILITATOR SUPERFAMILY DOMAIN-CONTAINING PROTEIN"/>
    <property type="match status" value="1"/>
</dbReference>
<evidence type="ECO:0000256" key="7">
    <source>
        <dbReference type="ARBA" id="ARBA00023136"/>
    </source>
</evidence>
<feature type="transmembrane region" description="Helical" evidence="8">
    <location>
        <begin position="368"/>
        <end position="391"/>
    </location>
</feature>
<dbReference type="GO" id="GO:0008643">
    <property type="term" value="P:carbohydrate transport"/>
    <property type="evidence" value="ECO:0007669"/>
    <property type="project" value="InterPro"/>
</dbReference>
<evidence type="ECO:0000313" key="10">
    <source>
        <dbReference type="EMBL" id="MBR8672581.1"/>
    </source>
</evidence>
<feature type="transmembrane region" description="Helical" evidence="8">
    <location>
        <begin position="274"/>
        <end position="290"/>
    </location>
</feature>
<dbReference type="GO" id="GO:0015293">
    <property type="term" value="F:symporter activity"/>
    <property type="evidence" value="ECO:0007669"/>
    <property type="project" value="UniProtKB-KW"/>
</dbReference>
<feature type="transmembrane region" description="Helical" evidence="8">
    <location>
        <begin position="156"/>
        <end position="173"/>
    </location>
</feature>
<evidence type="ECO:0000256" key="4">
    <source>
        <dbReference type="ARBA" id="ARBA00022692"/>
    </source>
</evidence>
<dbReference type="GO" id="GO:0006814">
    <property type="term" value="P:sodium ion transport"/>
    <property type="evidence" value="ECO:0007669"/>
    <property type="project" value="InterPro"/>
</dbReference>
<feature type="transmembrane region" description="Helical" evidence="8">
    <location>
        <begin position="43"/>
        <end position="64"/>
    </location>
</feature>
<feature type="transmembrane region" description="Helical" evidence="8">
    <location>
        <begin position="237"/>
        <end position="262"/>
    </location>
</feature>
<feature type="transmembrane region" description="Helical" evidence="8">
    <location>
        <begin position="411"/>
        <end position="435"/>
    </location>
</feature>
<keyword evidence="5" id="KW-0769">Symport</keyword>
<dbReference type="RefSeq" id="WP_016201563.1">
    <property type="nucleotide sequence ID" value="NZ_JAGTPX020000043.1"/>
</dbReference>
<feature type="transmembrane region" description="Helical" evidence="8">
    <location>
        <begin position="116"/>
        <end position="136"/>
    </location>
</feature>
<dbReference type="Pfam" id="PF13347">
    <property type="entry name" value="MFS_2"/>
    <property type="match status" value="1"/>
</dbReference>
<evidence type="ECO:0000256" key="1">
    <source>
        <dbReference type="ARBA" id="ARBA00004651"/>
    </source>
</evidence>
<gene>
    <name evidence="10" type="ORF">KD144_23895</name>
</gene>
<keyword evidence="6 8" id="KW-1133">Transmembrane helix</keyword>
<dbReference type="CDD" id="cd17332">
    <property type="entry name" value="MFS_MelB_like"/>
    <property type="match status" value="1"/>
</dbReference>
<dbReference type="PANTHER" id="PTHR11328:SF24">
    <property type="entry name" value="MAJOR FACILITATOR SUPERFAMILY (MFS) PROFILE DOMAIN-CONTAINING PROTEIN"/>
    <property type="match status" value="1"/>
</dbReference>
<keyword evidence="3" id="KW-1003">Cell membrane</keyword>
<dbReference type="EMBL" id="JAGTPX010000048">
    <property type="protein sequence ID" value="MBR8672581.1"/>
    <property type="molecule type" value="Genomic_DNA"/>
</dbReference>
<feature type="transmembrane region" description="Helical" evidence="8">
    <location>
        <begin position="85"/>
        <end position="104"/>
    </location>
</feature>